<dbReference type="Proteomes" id="UP001597418">
    <property type="component" value="Unassembled WGS sequence"/>
</dbReference>
<evidence type="ECO:0000313" key="2">
    <source>
        <dbReference type="EMBL" id="MFD2743613.1"/>
    </source>
</evidence>
<evidence type="ECO:0000313" key="3">
    <source>
        <dbReference type="Proteomes" id="UP001597418"/>
    </source>
</evidence>
<proteinExistence type="predicted"/>
<protein>
    <submittedName>
        <fullName evidence="2">DUF6965 family protein</fullName>
    </submittedName>
</protein>
<reference evidence="3" key="1">
    <citation type="journal article" date="2019" name="Int. J. Syst. Evol. Microbiol.">
        <title>The Global Catalogue of Microorganisms (GCM) 10K type strain sequencing project: providing services to taxonomists for standard genome sequencing and annotation.</title>
        <authorList>
            <consortium name="The Broad Institute Genomics Platform"/>
            <consortium name="The Broad Institute Genome Sequencing Center for Infectious Disease"/>
            <person name="Wu L."/>
            <person name="Ma J."/>
        </authorList>
    </citation>
    <scope>NUCLEOTIDE SEQUENCE [LARGE SCALE GENOMIC DNA]</scope>
    <source>
        <strain evidence="3">KCTC 42247</strain>
    </source>
</reference>
<keyword evidence="3" id="KW-1185">Reference proteome</keyword>
<accession>A0ABW5UCD4</accession>
<organism evidence="2 3">
    <name type="scientific">Sphingobacterium populi</name>
    <dbReference type="NCBI Taxonomy" id="1812824"/>
    <lineage>
        <taxon>Bacteria</taxon>
        <taxon>Pseudomonadati</taxon>
        <taxon>Bacteroidota</taxon>
        <taxon>Sphingobacteriia</taxon>
        <taxon>Sphingobacteriales</taxon>
        <taxon>Sphingobacteriaceae</taxon>
        <taxon>Sphingobacterium</taxon>
    </lineage>
</organism>
<dbReference type="InterPro" id="IPR054238">
    <property type="entry name" value="DUF6965"/>
</dbReference>
<dbReference type="EMBL" id="JBHUMB010000008">
    <property type="protein sequence ID" value="MFD2743613.1"/>
    <property type="molecule type" value="Genomic_DNA"/>
</dbReference>
<dbReference type="RefSeq" id="WP_066757818.1">
    <property type="nucleotide sequence ID" value="NZ_JBHUMB010000008.1"/>
</dbReference>
<sequence length="70" mass="8062">MDLTPEQLQEKLLNREYPASIQINPATVVTNAKQFLAIQFLMVAHHKGDLQRSAAWQRLQEFYAATHENP</sequence>
<gene>
    <name evidence="2" type="ORF">ACFSQ6_09395</name>
</gene>
<feature type="domain" description="DUF6965" evidence="1">
    <location>
        <begin position="4"/>
        <end position="66"/>
    </location>
</feature>
<evidence type="ECO:0000259" key="1">
    <source>
        <dbReference type="Pfam" id="PF22292"/>
    </source>
</evidence>
<comment type="caution">
    <text evidence="2">The sequence shown here is derived from an EMBL/GenBank/DDBJ whole genome shotgun (WGS) entry which is preliminary data.</text>
</comment>
<name>A0ABW5UCD4_9SPHI</name>
<dbReference type="Pfam" id="PF22292">
    <property type="entry name" value="DUF6965"/>
    <property type="match status" value="1"/>
</dbReference>